<reference evidence="1" key="1">
    <citation type="journal article" date="2023" name="G3 (Bethesda)">
        <title>A reference genome for the long-term kleptoplast-retaining sea slug Elysia crispata morphotype clarki.</title>
        <authorList>
            <person name="Eastman K.E."/>
            <person name="Pendleton A.L."/>
            <person name="Shaikh M.A."/>
            <person name="Suttiyut T."/>
            <person name="Ogas R."/>
            <person name="Tomko P."/>
            <person name="Gavelis G."/>
            <person name="Widhalm J.R."/>
            <person name="Wisecaver J.H."/>
        </authorList>
    </citation>
    <scope>NUCLEOTIDE SEQUENCE</scope>
    <source>
        <strain evidence="1">ECLA1</strain>
    </source>
</reference>
<gene>
    <name evidence="1" type="ORF">RRG08_060670</name>
</gene>
<protein>
    <submittedName>
        <fullName evidence="1">Uncharacterized protein</fullName>
    </submittedName>
</protein>
<keyword evidence="2" id="KW-1185">Reference proteome</keyword>
<dbReference type="Proteomes" id="UP001283361">
    <property type="component" value="Unassembled WGS sequence"/>
</dbReference>
<evidence type="ECO:0000313" key="2">
    <source>
        <dbReference type="Proteomes" id="UP001283361"/>
    </source>
</evidence>
<comment type="caution">
    <text evidence="1">The sequence shown here is derived from an EMBL/GenBank/DDBJ whole genome shotgun (WGS) entry which is preliminary data.</text>
</comment>
<accession>A0AAE1E3T7</accession>
<dbReference type="AlphaFoldDB" id="A0AAE1E3T7"/>
<sequence length="300" mass="33487">MITTDNEPTSLSPTCTKIDASGLHLLPSAGHDVFSDLLIILPWRRKAFFNRDLLDSRVCDNELESSTNSETNRWYGRHERRQIQQSVERWASSTVVAGQLPVARTMWYGRHKRRQIHQSVERWASSTVVAGQLPVVLTVVWSPQEAPDTSVGRALGQQYGGCGSVARRADSGMVATRGARYISRCPSRGQWYGRHKRRQIHQSVERWASSTVVAGQLPARLQWYGRHERRQIHQSVERWASSTVVAGQLPVALTVVWSPREAPDTAVGRALGQQYGGCGSVARRADSGMVATRGARYSSR</sequence>
<organism evidence="1 2">
    <name type="scientific">Elysia crispata</name>
    <name type="common">lettuce slug</name>
    <dbReference type="NCBI Taxonomy" id="231223"/>
    <lineage>
        <taxon>Eukaryota</taxon>
        <taxon>Metazoa</taxon>
        <taxon>Spiralia</taxon>
        <taxon>Lophotrochozoa</taxon>
        <taxon>Mollusca</taxon>
        <taxon>Gastropoda</taxon>
        <taxon>Heterobranchia</taxon>
        <taxon>Euthyneura</taxon>
        <taxon>Panpulmonata</taxon>
        <taxon>Sacoglossa</taxon>
        <taxon>Placobranchoidea</taxon>
        <taxon>Plakobranchidae</taxon>
        <taxon>Elysia</taxon>
    </lineage>
</organism>
<dbReference type="EMBL" id="JAWDGP010001304">
    <property type="protein sequence ID" value="KAK3792977.1"/>
    <property type="molecule type" value="Genomic_DNA"/>
</dbReference>
<evidence type="ECO:0000313" key="1">
    <source>
        <dbReference type="EMBL" id="KAK3792977.1"/>
    </source>
</evidence>
<proteinExistence type="predicted"/>
<name>A0AAE1E3T7_9GAST</name>